<dbReference type="Gene3D" id="2.70.70.10">
    <property type="entry name" value="Glucose Permease (Domain IIA)"/>
    <property type="match status" value="1"/>
</dbReference>
<dbReference type="CDD" id="cd12797">
    <property type="entry name" value="M23_peptidase"/>
    <property type="match status" value="1"/>
</dbReference>
<keyword evidence="1" id="KW-1133">Transmembrane helix</keyword>
<gene>
    <name evidence="3" type="ORF">ACFFHF_03130</name>
</gene>
<evidence type="ECO:0000259" key="2">
    <source>
        <dbReference type="Pfam" id="PF01551"/>
    </source>
</evidence>
<dbReference type="Pfam" id="PF01551">
    <property type="entry name" value="Peptidase_M23"/>
    <property type="match status" value="1"/>
</dbReference>
<dbReference type="InterPro" id="IPR050570">
    <property type="entry name" value="Cell_wall_metabolism_enzyme"/>
</dbReference>
<evidence type="ECO:0000313" key="4">
    <source>
        <dbReference type="Proteomes" id="UP001589738"/>
    </source>
</evidence>
<dbReference type="PANTHER" id="PTHR21666">
    <property type="entry name" value="PEPTIDASE-RELATED"/>
    <property type="match status" value="1"/>
</dbReference>
<keyword evidence="1" id="KW-0472">Membrane</keyword>
<dbReference type="RefSeq" id="WP_160547631.1">
    <property type="nucleotide sequence ID" value="NZ_JBHLUU010000015.1"/>
</dbReference>
<accession>A0ABV6KLV4</accession>
<evidence type="ECO:0000256" key="1">
    <source>
        <dbReference type="SAM" id="Phobius"/>
    </source>
</evidence>
<sequence length="258" mass="29498">MRARPDEIRKRIAKRKRERDRLTQTVAHSRLLLPETEETHGYDRIPTYESGKEEELHPLFKKEVFIFKILASTILVFLIAIIFRNNDARFESVREFVSINMEKDFQFTTVANWYEEQFGKPLALLPFTNKETEEVQEESQPYALSASGKILEEFDEDGQKVTIETPKGAAVSAMSGGMVEFAGVKEGFGKTVIVQHGDKSETWYGNLDDISVNLYEYIEKGKEIGTARDSGDGEKGSFYFALKEGNEFIDPFQVIQVE</sequence>
<keyword evidence="4" id="KW-1185">Reference proteome</keyword>
<organism evidence="3 4">
    <name type="scientific">Robertmurraya beringensis</name>
    <dbReference type="NCBI Taxonomy" id="641660"/>
    <lineage>
        <taxon>Bacteria</taxon>
        <taxon>Bacillati</taxon>
        <taxon>Bacillota</taxon>
        <taxon>Bacilli</taxon>
        <taxon>Bacillales</taxon>
        <taxon>Bacillaceae</taxon>
        <taxon>Robertmurraya</taxon>
    </lineage>
</organism>
<dbReference type="InterPro" id="IPR011055">
    <property type="entry name" value="Dup_hybrid_motif"/>
</dbReference>
<protein>
    <submittedName>
        <fullName evidence="3">Peptidoglycan DD-metalloendopeptidase family protein</fullName>
    </submittedName>
</protein>
<dbReference type="EMBL" id="JBHLUU010000015">
    <property type="protein sequence ID" value="MFC0474288.1"/>
    <property type="molecule type" value="Genomic_DNA"/>
</dbReference>
<evidence type="ECO:0000313" key="3">
    <source>
        <dbReference type="EMBL" id="MFC0474288.1"/>
    </source>
</evidence>
<keyword evidence="1" id="KW-0812">Transmembrane</keyword>
<comment type="caution">
    <text evidence="3">The sequence shown here is derived from an EMBL/GenBank/DDBJ whole genome shotgun (WGS) entry which is preliminary data.</text>
</comment>
<dbReference type="SUPFAM" id="SSF51261">
    <property type="entry name" value="Duplicated hybrid motif"/>
    <property type="match status" value="1"/>
</dbReference>
<feature type="transmembrane region" description="Helical" evidence="1">
    <location>
        <begin position="65"/>
        <end position="83"/>
    </location>
</feature>
<dbReference type="Proteomes" id="UP001589738">
    <property type="component" value="Unassembled WGS sequence"/>
</dbReference>
<feature type="domain" description="M23ase beta-sheet core" evidence="2">
    <location>
        <begin position="161"/>
        <end position="251"/>
    </location>
</feature>
<name>A0ABV6KLV4_9BACI</name>
<dbReference type="InterPro" id="IPR016047">
    <property type="entry name" value="M23ase_b-sheet_dom"/>
</dbReference>
<dbReference type="PANTHER" id="PTHR21666:SF274">
    <property type="entry name" value="STAGE IV SPORULATION PROTEIN FA"/>
    <property type="match status" value="1"/>
</dbReference>
<reference evidence="3 4" key="1">
    <citation type="submission" date="2024-09" db="EMBL/GenBank/DDBJ databases">
        <authorList>
            <person name="Sun Q."/>
            <person name="Mori K."/>
        </authorList>
    </citation>
    <scope>NUCLEOTIDE SEQUENCE [LARGE SCALE GENOMIC DNA]</scope>
    <source>
        <strain evidence="3 4">CGMCC 1.9126</strain>
    </source>
</reference>
<proteinExistence type="predicted"/>